<dbReference type="SUPFAM" id="SSF55781">
    <property type="entry name" value="GAF domain-like"/>
    <property type="match status" value="1"/>
</dbReference>
<dbReference type="PROSITE" id="PS51078">
    <property type="entry name" value="ICLR_ED"/>
    <property type="match status" value="1"/>
</dbReference>
<dbReference type="RefSeq" id="WP_124078620.1">
    <property type="nucleotide sequence ID" value="NZ_UWPJ01000012.1"/>
</dbReference>
<dbReference type="InterPro" id="IPR036388">
    <property type="entry name" value="WH-like_DNA-bd_sf"/>
</dbReference>
<dbReference type="InterPro" id="IPR014757">
    <property type="entry name" value="Tscrpt_reg_IclR_C"/>
</dbReference>
<dbReference type="Proteomes" id="UP000277294">
    <property type="component" value="Unassembled WGS sequence"/>
</dbReference>
<dbReference type="SMART" id="SM00346">
    <property type="entry name" value="HTH_ICLR"/>
    <property type="match status" value="1"/>
</dbReference>
<dbReference type="Gene3D" id="3.30.450.40">
    <property type="match status" value="1"/>
</dbReference>
<dbReference type="AlphaFoldDB" id="A0A3P4B0A4"/>
<feature type="region of interest" description="Disordered" evidence="4">
    <location>
        <begin position="1"/>
        <end position="21"/>
    </location>
</feature>
<protein>
    <submittedName>
        <fullName evidence="7">Pca regulon regulatory protein</fullName>
    </submittedName>
</protein>
<dbReference type="Pfam" id="PF01614">
    <property type="entry name" value="IclR_C"/>
    <property type="match status" value="1"/>
</dbReference>
<gene>
    <name evidence="7" type="primary">pcaR_4</name>
    <name evidence="7" type="ORF">PIGHUM_01332</name>
</gene>
<name>A0A3P4B0A4_9BURK</name>
<proteinExistence type="predicted"/>
<dbReference type="PANTHER" id="PTHR30136">
    <property type="entry name" value="HELIX-TURN-HELIX TRANSCRIPTIONAL REGULATOR, ICLR FAMILY"/>
    <property type="match status" value="1"/>
</dbReference>
<dbReference type="EMBL" id="UWPJ01000012">
    <property type="protein sequence ID" value="VCU69271.1"/>
    <property type="molecule type" value="Genomic_DNA"/>
</dbReference>
<dbReference type="GO" id="GO:0003677">
    <property type="term" value="F:DNA binding"/>
    <property type="evidence" value="ECO:0007669"/>
    <property type="project" value="UniProtKB-KW"/>
</dbReference>
<accession>A0A3P4B0A4</accession>
<dbReference type="OrthoDB" id="8689343at2"/>
<dbReference type="Gene3D" id="1.10.10.10">
    <property type="entry name" value="Winged helix-like DNA-binding domain superfamily/Winged helix DNA-binding domain"/>
    <property type="match status" value="1"/>
</dbReference>
<keyword evidence="8" id="KW-1185">Reference proteome</keyword>
<evidence type="ECO:0000256" key="4">
    <source>
        <dbReference type="SAM" id="MobiDB-lite"/>
    </source>
</evidence>
<dbReference type="InterPro" id="IPR029016">
    <property type="entry name" value="GAF-like_dom_sf"/>
</dbReference>
<feature type="domain" description="IclR-ED" evidence="6">
    <location>
        <begin position="92"/>
        <end position="276"/>
    </location>
</feature>
<dbReference type="Pfam" id="PF09339">
    <property type="entry name" value="HTH_IclR"/>
    <property type="match status" value="1"/>
</dbReference>
<feature type="domain" description="HTH iclR-type" evidence="5">
    <location>
        <begin position="29"/>
        <end position="91"/>
    </location>
</feature>
<organism evidence="7 8">
    <name type="scientific">Pigmentiphaga humi</name>
    <dbReference type="NCBI Taxonomy" id="2478468"/>
    <lineage>
        <taxon>Bacteria</taxon>
        <taxon>Pseudomonadati</taxon>
        <taxon>Pseudomonadota</taxon>
        <taxon>Betaproteobacteria</taxon>
        <taxon>Burkholderiales</taxon>
        <taxon>Alcaligenaceae</taxon>
        <taxon>Pigmentiphaga</taxon>
    </lineage>
</organism>
<dbReference type="SUPFAM" id="SSF46785">
    <property type="entry name" value="Winged helix' DNA-binding domain"/>
    <property type="match status" value="1"/>
</dbReference>
<keyword evidence="3" id="KW-0804">Transcription</keyword>
<evidence type="ECO:0000256" key="3">
    <source>
        <dbReference type="ARBA" id="ARBA00023163"/>
    </source>
</evidence>
<evidence type="ECO:0000313" key="7">
    <source>
        <dbReference type="EMBL" id="VCU69271.1"/>
    </source>
</evidence>
<dbReference type="InterPro" id="IPR005471">
    <property type="entry name" value="Tscrpt_reg_IclR_N"/>
</dbReference>
<dbReference type="InterPro" id="IPR050707">
    <property type="entry name" value="HTH_MetabolicPath_Reg"/>
</dbReference>
<reference evidence="7 8" key="1">
    <citation type="submission" date="2018-10" db="EMBL/GenBank/DDBJ databases">
        <authorList>
            <person name="Criscuolo A."/>
        </authorList>
    </citation>
    <scope>NUCLEOTIDE SEQUENCE [LARGE SCALE GENOMIC DNA]</scope>
    <source>
        <strain evidence="7">DnA1</strain>
    </source>
</reference>
<dbReference type="GO" id="GO:0045892">
    <property type="term" value="P:negative regulation of DNA-templated transcription"/>
    <property type="evidence" value="ECO:0007669"/>
    <property type="project" value="TreeGrafter"/>
</dbReference>
<evidence type="ECO:0000256" key="2">
    <source>
        <dbReference type="ARBA" id="ARBA00023125"/>
    </source>
</evidence>
<dbReference type="PANTHER" id="PTHR30136:SF35">
    <property type="entry name" value="HTH-TYPE TRANSCRIPTIONAL REGULATOR RV1719"/>
    <property type="match status" value="1"/>
</dbReference>
<sequence>MTDNEKPALDIPDGSPGTSAAPAKDPYWVDALAQGLAVLEAFDCDQPSLTLSELAARLGWSRSKPHRFVHTLEKLGFLQRETVSRRYRLTAHAMKLGFAYLKRLPLVELAQPVLDRLRTEVGASVHMALLDRGELVYVAQARIPLPTSIDIHVGSRMAPHASSIGRILLAYQQPDEIDRLLGQAPIPALTEKSTVDPDAFRTLLETARQRGYVYNDEEFHRGVRSIAAPVFDASGAVAAGLNATAMTYTFTDEVVQGTVIPAVLRAARELSLALGHRTP</sequence>
<evidence type="ECO:0000256" key="1">
    <source>
        <dbReference type="ARBA" id="ARBA00023015"/>
    </source>
</evidence>
<dbReference type="GO" id="GO:0003700">
    <property type="term" value="F:DNA-binding transcription factor activity"/>
    <property type="evidence" value="ECO:0007669"/>
    <property type="project" value="TreeGrafter"/>
</dbReference>
<evidence type="ECO:0000313" key="8">
    <source>
        <dbReference type="Proteomes" id="UP000277294"/>
    </source>
</evidence>
<evidence type="ECO:0000259" key="5">
    <source>
        <dbReference type="PROSITE" id="PS51077"/>
    </source>
</evidence>
<evidence type="ECO:0000259" key="6">
    <source>
        <dbReference type="PROSITE" id="PS51078"/>
    </source>
</evidence>
<keyword evidence="2" id="KW-0238">DNA-binding</keyword>
<keyword evidence="1" id="KW-0805">Transcription regulation</keyword>
<dbReference type="InterPro" id="IPR036390">
    <property type="entry name" value="WH_DNA-bd_sf"/>
</dbReference>
<dbReference type="PROSITE" id="PS51077">
    <property type="entry name" value="HTH_ICLR"/>
    <property type="match status" value="1"/>
</dbReference>